<dbReference type="OrthoDB" id="9155693at2"/>
<dbReference type="Pfam" id="PF19662">
    <property type="entry name" value="DUF6165"/>
    <property type="match status" value="1"/>
</dbReference>
<name>A0A1I3MP49_9RHOB</name>
<proteinExistence type="predicted"/>
<sequence>MTAPSPRSGETGVMVEISPGELIDKITILEIKSQRLSDPSRRFNVTTELELLVAARDAALPAPAELDDLTDALREVNGDLWSIEDDLRACESRGDFGPGFVALARSVYRLNDRRAALKREINLLLRSRLMEEKSHPLY</sequence>
<dbReference type="EMBL" id="FOQH01000011">
    <property type="protein sequence ID" value="SFI98580.1"/>
    <property type="molecule type" value="Genomic_DNA"/>
</dbReference>
<dbReference type="STRING" id="1114924.SAMN05216258_111183"/>
<evidence type="ECO:0000313" key="2">
    <source>
        <dbReference type="Proteomes" id="UP000199377"/>
    </source>
</evidence>
<gene>
    <name evidence="1" type="ORF">SAMN05216258_111183</name>
</gene>
<dbReference type="RefSeq" id="WP_092864267.1">
    <property type="nucleotide sequence ID" value="NZ_FOQH01000011.1"/>
</dbReference>
<dbReference type="Proteomes" id="UP000199377">
    <property type="component" value="Unassembled WGS sequence"/>
</dbReference>
<organism evidence="1 2">
    <name type="scientific">Albimonas pacifica</name>
    <dbReference type="NCBI Taxonomy" id="1114924"/>
    <lineage>
        <taxon>Bacteria</taxon>
        <taxon>Pseudomonadati</taxon>
        <taxon>Pseudomonadota</taxon>
        <taxon>Alphaproteobacteria</taxon>
        <taxon>Rhodobacterales</taxon>
        <taxon>Paracoccaceae</taxon>
        <taxon>Albimonas</taxon>
    </lineage>
</organism>
<keyword evidence="2" id="KW-1185">Reference proteome</keyword>
<accession>A0A1I3MP49</accession>
<dbReference type="AlphaFoldDB" id="A0A1I3MP49"/>
<evidence type="ECO:0000313" key="1">
    <source>
        <dbReference type="EMBL" id="SFI98580.1"/>
    </source>
</evidence>
<protein>
    <submittedName>
        <fullName evidence="1">Uncharacterized protein</fullName>
    </submittedName>
</protein>
<reference evidence="1 2" key="1">
    <citation type="submission" date="2016-10" db="EMBL/GenBank/DDBJ databases">
        <authorList>
            <person name="de Groot N.N."/>
        </authorList>
    </citation>
    <scope>NUCLEOTIDE SEQUENCE [LARGE SCALE GENOMIC DNA]</scope>
    <source>
        <strain evidence="1 2">CGMCC 1.11030</strain>
    </source>
</reference>
<dbReference type="InterPro" id="IPR046163">
    <property type="entry name" value="DUF6165"/>
</dbReference>